<sequence length="53" mass="5681">MEGGIEVSRIGRLPRRPPDGAIREDEIGIFAMGSNARSVRDGEAEARGPRFAG</sequence>
<reference evidence="2 3" key="1">
    <citation type="journal article" date="2014" name="PLoS ONE">
        <title>Genome Information of Methylobacterium oryzae, a Plant-Probiotic Methylotroph in the Phyllosphere.</title>
        <authorList>
            <person name="Kwak M.J."/>
            <person name="Jeong H."/>
            <person name="Madhaiyan M."/>
            <person name="Lee Y."/>
            <person name="Sa T.M."/>
            <person name="Oh T.K."/>
            <person name="Kim J.F."/>
        </authorList>
    </citation>
    <scope>NUCLEOTIDE SEQUENCE [LARGE SCALE GENOMIC DNA]</scope>
    <source>
        <strain evidence="2 3">CBMB20</strain>
    </source>
</reference>
<dbReference type="Proteomes" id="UP000029492">
    <property type="component" value="Chromosome"/>
</dbReference>
<keyword evidence="3" id="KW-1185">Reference proteome</keyword>
<dbReference type="AlphaFoldDB" id="A0A089NZM1"/>
<evidence type="ECO:0000313" key="3">
    <source>
        <dbReference type="Proteomes" id="UP000029492"/>
    </source>
</evidence>
<dbReference type="KEGG" id="mor:MOC_5636"/>
<proteinExistence type="predicted"/>
<protein>
    <submittedName>
        <fullName evidence="2">Protein of unassigned function</fullName>
    </submittedName>
</protein>
<gene>
    <name evidence="2" type="ORF">MOC_5636</name>
</gene>
<accession>A0A089NZM1</accession>
<name>A0A089NZM1_9HYPH</name>
<evidence type="ECO:0000256" key="1">
    <source>
        <dbReference type="SAM" id="MobiDB-lite"/>
    </source>
</evidence>
<evidence type="ECO:0000313" key="2">
    <source>
        <dbReference type="EMBL" id="AIQ93391.1"/>
    </source>
</evidence>
<dbReference type="EMBL" id="CP003811">
    <property type="protein sequence ID" value="AIQ93391.1"/>
    <property type="molecule type" value="Genomic_DNA"/>
</dbReference>
<dbReference type="HOGENOM" id="CLU_3063361_0_0_5"/>
<feature type="region of interest" description="Disordered" evidence="1">
    <location>
        <begin position="1"/>
        <end position="21"/>
    </location>
</feature>
<organism evidence="2 3">
    <name type="scientific">Methylobacterium oryzae CBMB20</name>
    <dbReference type="NCBI Taxonomy" id="693986"/>
    <lineage>
        <taxon>Bacteria</taxon>
        <taxon>Pseudomonadati</taxon>
        <taxon>Pseudomonadota</taxon>
        <taxon>Alphaproteobacteria</taxon>
        <taxon>Hyphomicrobiales</taxon>
        <taxon>Methylobacteriaceae</taxon>
        <taxon>Methylobacterium</taxon>
    </lineage>
</organism>